<dbReference type="PANTHER" id="PTHR20857">
    <property type="entry name" value="THIAMINE-PHOSPHATE PYROPHOSPHORYLASE"/>
    <property type="match status" value="1"/>
</dbReference>
<gene>
    <name evidence="4" type="ORF">DW352_11330</name>
</gene>
<dbReference type="OrthoDB" id="7159061at2"/>
<dbReference type="KEGG" id="ptaw:DW352_11330"/>
<dbReference type="SUPFAM" id="SSF51391">
    <property type="entry name" value="Thiamin phosphate synthase"/>
    <property type="match status" value="1"/>
</dbReference>
<keyword evidence="5" id="KW-1185">Reference proteome</keyword>
<protein>
    <submittedName>
        <fullName evidence="4">Thiamine phosphate synthase</fullName>
    </submittedName>
</protein>
<comment type="pathway">
    <text evidence="1">Cofactor biosynthesis; thiamine diphosphate biosynthesis.</text>
</comment>
<keyword evidence="2" id="KW-0784">Thiamine biosynthesis</keyword>
<dbReference type="RefSeq" id="WP_115694368.1">
    <property type="nucleotide sequence ID" value="NZ_CP031417.1"/>
</dbReference>
<dbReference type="InterPro" id="IPR013785">
    <property type="entry name" value="Aldolase_TIM"/>
</dbReference>
<evidence type="ECO:0000256" key="1">
    <source>
        <dbReference type="ARBA" id="ARBA00004948"/>
    </source>
</evidence>
<dbReference type="GO" id="GO:0004789">
    <property type="term" value="F:thiamine-phosphate diphosphorylase activity"/>
    <property type="evidence" value="ECO:0007669"/>
    <property type="project" value="TreeGrafter"/>
</dbReference>
<sequence>MASRPKQAEPRPQPRLYLVTPPVGDARAFAARLAAAMPAGDVAAVLLRLEAGDERTLINRVKQLAPLVQERDAALLIEGHADLVARAGADGAHLTTIADFSDALDALRPDRIAGCGGLESRHDAMVAAEQGADYVMFGEPDADGHRPAFSAIEERVSWWAEVFEAPCVGFAAAPEEVAPLVAAGADFVALGDWVWQQSDAAGAIALAQQQLRLSESAG</sequence>
<dbReference type="Proteomes" id="UP000254889">
    <property type="component" value="Chromosome"/>
</dbReference>
<evidence type="ECO:0000259" key="3">
    <source>
        <dbReference type="Pfam" id="PF02581"/>
    </source>
</evidence>
<dbReference type="InterPro" id="IPR022998">
    <property type="entry name" value="ThiamineP_synth_TenI"/>
</dbReference>
<evidence type="ECO:0000256" key="2">
    <source>
        <dbReference type="ARBA" id="ARBA00022977"/>
    </source>
</evidence>
<proteinExistence type="predicted"/>
<organism evidence="4 5">
    <name type="scientific">Pseudolabrys taiwanensis</name>
    <dbReference type="NCBI Taxonomy" id="331696"/>
    <lineage>
        <taxon>Bacteria</taxon>
        <taxon>Pseudomonadati</taxon>
        <taxon>Pseudomonadota</taxon>
        <taxon>Alphaproteobacteria</taxon>
        <taxon>Hyphomicrobiales</taxon>
        <taxon>Xanthobacteraceae</taxon>
        <taxon>Pseudolabrys</taxon>
    </lineage>
</organism>
<evidence type="ECO:0000313" key="5">
    <source>
        <dbReference type="Proteomes" id="UP000254889"/>
    </source>
</evidence>
<accession>A0A346A492</accession>
<dbReference type="GO" id="GO:0005737">
    <property type="term" value="C:cytoplasm"/>
    <property type="evidence" value="ECO:0007669"/>
    <property type="project" value="TreeGrafter"/>
</dbReference>
<feature type="domain" description="Thiamine phosphate synthase/TenI" evidence="3">
    <location>
        <begin position="16"/>
        <end position="190"/>
    </location>
</feature>
<dbReference type="Pfam" id="PF02581">
    <property type="entry name" value="TMP-TENI"/>
    <property type="match status" value="1"/>
</dbReference>
<dbReference type="GO" id="GO:0009228">
    <property type="term" value="P:thiamine biosynthetic process"/>
    <property type="evidence" value="ECO:0007669"/>
    <property type="project" value="UniProtKB-KW"/>
</dbReference>
<evidence type="ECO:0000313" key="4">
    <source>
        <dbReference type="EMBL" id="AXK83989.1"/>
    </source>
</evidence>
<reference evidence="4 5" key="1">
    <citation type="submission" date="2018-07" db="EMBL/GenBank/DDBJ databases">
        <authorList>
            <person name="Quirk P.G."/>
            <person name="Krulwich T.A."/>
        </authorList>
    </citation>
    <scope>NUCLEOTIDE SEQUENCE [LARGE SCALE GENOMIC DNA]</scope>
    <source>
        <strain evidence="4 5">CC-BB4</strain>
    </source>
</reference>
<dbReference type="PANTHER" id="PTHR20857:SF23">
    <property type="entry name" value="THIAMINE BIOSYNTHETIC BIFUNCTIONAL ENZYME"/>
    <property type="match status" value="1"/>
</dbReference>
<dbReference type="CDD" id="cd00564">
    <property type="entry name" value="TMP_TenI"/>
    <property type="match status" value="1"/>
</dbReference>
<dbReference type="Gene3D" id="3.20.20.70">
    <property type="entry name" value="Aldolase class I"/>
    <property type="match status" value="1"/>
</dbReference>
<dbReference type="EMBL" id="CP031417">
    <property type="protein sequence ID" value="AXK83989.1"/>
    <property type="molecule type" value="Genomic_DNA"/>
</dbReference>
<name>A0A346A492_9HYPH</name>
<dbReference type="AlphaFoldDB" id="A0A346A492"/>
<dbReference type="InterPro" id="IPR036206">
    <property type="entry name" value="ThiamineP_synth_sf"/>
</dbReference>